<evidence type="ECO:0000256" key="3">
    <source>
        <dbReference type="ARBA" id="ARBA00022989"/>
    </source>
</evidence>
<reference evidence="7 8" key="2">
    <citation type="submission" date="2018-03" db="EMBL/GenBank/DDBJ databases">
        <title>Draft genome of Pseudomonas putida strain KT-27.</title>
        <authorList>
            <person name="Yoshizawa S."/>
            <person name="Khan N.H."/>
            <person name="Nishimura M."/>
            <person name="Chiura H.X."/>
            <person name="Ogura Y."/>
            <person name="Hayashi T."/>
            <person name="Kogure K."/>
        </authorList>
    </citation>
    <scope>NUCLEOTIDE SEQUENCE [LARGE SCALE GENOMIC DNA]</scope>
    <source>
        <strain evidence="7 8">KT-27</strain>
    </source>
</reference>
<evidence type="ECO:0000313" key="7">
    <source>
        <dbReference type="EMBL" id="POF88721.1"/>
    </source>
</evidence>
<dbReference type="GO" id="GO:0016020">
    <property type="term" value="C:membrane"/>
    <property type="evidence" value="ECO:0007669"/>
    <property type="project" value="UniProtKB-SubCell"/>
</dbReference>
<dbReference type="RefSeq" id="WP_103436830.1">
    <property type="nucleotide sequence ID" value="NZ_MIND01000018.1"/>
</dbReference>
<comment type="subcellular location">
    <subcellularLocation>
        <location evidence="1">Membrane</location>
        <topology evidence="1">Multi-pass membrane protein</topology>
    </subcellularLocation>
</comment>
<evidence type="ECO:0000313" key="8">
    <source>
        <dbReference type="Proteomes" id="UP000237194"/>
    </source>
</evidence>
<dbReference type="InterPro" id="IPR002645">
    <property type="entry name" value="STAS_dom"/>
</dbReference>
<keyword evidence="3 5" id="KW-1133">Transmembrane helix</keyword>
<feature type="transmembrane region" description="Helical" evidence="5">
    <location>
        <begin position="257"/>
        <end position="279"/>
    </location>
</feature>
<name>A0A2S3WCU2_PSEPU</name>
<dbReference type="Pfam" id="PF00916">
    <property type="entry name" value="Sulfate_transp"/>
    <property type="match status" value="1"/>
</dbReference>
<feature type="transmembrane region" description="Helical" evidence="5">
    <location>
        <begin position="350"/>
        <end position="377"/>
    </location>
</feature>
<accession>A0A2S3WCU2</accession>
<evidence type="ECO:0000256" key="1">
    <source>
        <dbReference type="ARBA" id="ARBA00004141"/>
    </source>
</evidence>
<feature type="transmembrane region" description="Helical" evidence="5">
    <location>
        <begin position="219"/>
        <end position="237"/>
    </location>
</feature>
<dbReference type="Pfam" id="PF01740">
    <property type="entry name" value="STAS"/>
    <property type="match status" value="1"/>
</dbReference>
<dbReference type="Proteomes" id="UP000237194">
    <property type="component" value="Unassembled WGS sequence"/>
</dbReference>
<comment type="caution">
    <text evidence="7">The sequence shown here is derived from an EMBL/GenBank/DDBJ whole genome shotgun (WGS) entry which is preliminary data.</text>
</comment>
<dbReference type="PANTHER" id="PTHR43310">
    <property type="entry name" value="SULFATE TRANSPORTER YBAR-RELATED"/>
    <property type="match status" value="1"/>
</dbReference>
<dbReference type="InterPro" id="IPR052706">
    <property type="entry name" value="Membrane-Transporter-like"/>
</dbReference>
<evidence type="ECO:0000256" key="4">
    <source>
        <dbReference type="ARBA" id="ARBA00023136"/>
    </source>
</evidence>
<evidence type="ECO:0000256" key="2">
    <source>
        <dbReference type="ARBA" id="ARBA00022692"/>
    </source>
</evidence>
<proteinExistence type="predicted"/>
<feature type="transmembrane region" description="Helical" evidence="5">
    <location>
        <begin position="36"/>
        <end position="53"/>
    </location>
</feature>
<sequence length="480" mass="51300">MKPARLRADVLAGLTTSFALVPECIAFALVAHLNPLMGLYGAFIICTLTALFGGRPGMISGAAGSMAVVIVALVVQHGAQYLLATVLLGGLLMILFGVLRLGKLVRLVPYPVMLGFVNGLAIVIAMAQLEHFKSGEQWLSGTPLYLMIGLVALTMLVVYVLPRLTRSVPPALVAIVGVGLLVYLLDLPTRTLGDMAHIAGGLPQLAWPQVPWTLDTLKIIAPYALLMAMVGLLETLLTLNLTDEITESRGFPDRECVALGAANMVSGMCGGMGGCAMIGQTMINLSSNGRGRLSGVVAGGMILLFVLFLSPLIERIPLAALVGVMFVVAQQTFAWASLRVLHKVPVSDVLAIIAVTVVTVFTDLAMAVLFGIILAAINFAWQHARELYADSHVDSDGNKHYQVHGTLFFASTAAFLNQFEPAQDPDGVTLDCKHLSFVDYSAVAALQTLRERYSKAGKHLRVVHLSERCKKLLKRAGAQH</sequence>
<dbReference type="PANTHER" id="PTHR43310:SF1">
    <property type="entry name" value="SULFATE TRANSPORTER YBAR-RELATED"/>
    <property type="match status" value="1"/>
</dbReference>
<dbReference type="AlphaFoldDB" id="A0A2S3WCU2"/>
<dbReference type="CDD" id="cd07042">
    <property type="entry name" value="STAS_SulP_like_sulfate_transporter"/>
    <property type="match status" value="1"/>
</dbReference>
<evidence type="ECO:0000256" key="5">
    <source>
        <dbReference type="SAM" id="Phobius"/>
    </source>
</evidence>
<gene>
    <name evidence="7" type="ORF">BGP80_12385</name>
</gene>
<feature type="transmembrane region" description="Helical" evidence="5">
    <location>
        <begin position="168"/>
        <end position="185"/>
    </location>
</feature>
<keyword evidence="4 5" id="KW-0472">Membrane</keyword>
<feature type="transmembrane region" description="Helical" evidence="5">
    <location>
        <begin position="144"/>
        <end position="161"/>
    </location>
</feature>
<reference evidence="7 8" key="1">
    <citation type="submission" date="2016-08" db="EMBL/GenBank/DDBJ databases">
        <authorList>
            <person name="Seilhamer J.J."/>
        </authorList>
    </citation>
    <scope>NUCLEOTIDE SEQUENCE [LARGE SCALE GENOMIC DNA]</scope>
    <source>
        <strain evidence="7 8">KT-27</strain>
    </source>
</reference>
<feature type="transmembrane region" description="Helical" evidence="5">
    <location>
        <begin position="291"/>
        <end position="309"/>
    </location>
</feature>
<feature type="domain" description="STAS" evidence="6">
    <location>
        <begin position="401"/>
        <end position="480"/>
    </location>
</feature>
<keyword evidence="2 5" id="KW-0812">Transmembrane</keyword>
<protein>
    <submittedName>
        <fullName evidence="7">Sodium-independent anion transporter</fullName>
    </submittedName>
</protein>
<dbReference type="InterPro" id="IPR036513">
    <property type="entry name" value="STAS_dom_sf"/>
</dbReference>
<dbReference type="PROSITE" id="PS50801">
    <property type="entry name" value="STAS"/>
    <property type="match status" value="1"/>
</dbReference>
<evidence type="ECO:0000259" key="6">
    <source>
        <dbReference type="PROSITE" id="PS50801"/>
    </source>
</evidence>
<dbReference type="InterPro" id="IPR011547">
    <property type="entry name" value="SLC26A/SulP_dom"/>
</dbReference>
<dbReference type="Gene3D" id="3.30.750.24">
    <property type="entry name" value="STAS domain"/>
    <property type="match status" value="1"/>
</dbReference>
<feature type="transmembrane region" description="Helical" evidence="5">
    <location>
        <begin position="316"/>
        <end position="338"/>
    </location>
</feature>
<dbReference type="SUPFAM" id="SSF52091">
    <property type="entry name" value="SpoIIaa-like"/>
    <property type="match status" value="1"/>
</dbReference>
<feature type="transmembrane region" description="Helical" evidence="5">
    <location>
        <begin position="81"/>
        <end position="101"/>
    </location>
</feature>
<dbReference type="EMBL" id="MIND01000018">
    <property type="protein sequence ID" value="POF88721.1"/>
    <property type="molecule type" value="Genomic_DNA"/>
</dbReference>
<feature type="transmembrane region" description="Helical" evidence="5">
    <location>
        <begin position="108"/>
        <end position="129"/>
    </location>
</feature>
<organism evidence="7 8">
    <name type="scientific">Pseudomonas putida</name>
    <name type="common">Arthrobacter siderocapsulatus</name>
    <dbReference type="NCBI Taxonomy" id="303"/>
    <lineage>
        <taxon>Bacteria</taxon>
        <taxon>Pseudomonadati</taxon>
        <taxon>Pseudomonadota</taxon>
        <taxon>Gammaproteobacteria</taxon>
        <taxon>Pseudomonadales</taxon>
        <taxon>Pseudomonadaceae</taxon>
        <taxon>Pseudomonas</taxon>
    </lineage>
</organism>